<feature type="compositionally biased region" description="Low complexity" evidence="1">
    <location>
        <begin position="250"/>
        <end position="269"/>
    </location>
</feature>
<reference evidence="2" key="1">
    <citation type="submission" date="2021-02" db="EMBL/GenBank/DDBJ databases">
        <title>First Annotated Genome of the Yellow-green Alga Tribonema minus.</title>
        <authorList>
            <person name="Mahan K.M."/>
        </authorList>
    </citation>
    <scope>NUCLEOTIDE SEQUENCE</scope>
    <source>
        <strain evidence="2">UTEX B ZZ1240</strain>
    </source>
</reference>
<feature type="non-terminal residue" evidence="2">
    <location>
        <position position="1"/>
    </location>
</feature>
<proteinExistence type="predicted"/>
<sequence>SSACPSSTAVSLRAGWVQPGVEDTYKRFEAARDQYVGRCCAGLPMTSPEFMIMPPIISRFDERGVPRSGVTELVMDAITASFGERVPDNLLQVAEHALASVLYHWDFLRATLPANHRLFANVFLLDDMRRTQLQNLVTCFMGNSAEARREQQTPTGLPPHVMLLAEMRETRAEVAALVKSLGSDIGQLPAQVQLDLRALIEDGSIQPGQLTPQYLMRTVADCFSASGLPELVQGMRNGAFAQAAGGTAAAPAASSGLSTSPSSGPGSLSYQRPSDTWTIPPFKAEDAWRAWVVGVDDIGPFHLLNGMIPAPEKLNWKKFTSLMKIIEGHVAQRHENWTLKDPTMTDAQARALYSDVRADIEIEGQRHKRRHDQLKWTTVLKNYETKRAADNKRARLNPPLEA</sequence>
<accession>A0A835YTX5</accession>
<organism evidence="2 3">
    <name type="scientific">Tribonema minus</name>
    <dbReference type="NCBI Taxonomy" id="303371"/>
    <lineage>
        <taxon>Eukaryota</taxon>
        <taxon>Sar</taxon>
        <taxon>Stramenopiles</taxon>
        <taxon>Ochrophyta</taxon>
        <taxon>PX clade</taxon>
        <taxon>Xanthophyceae</taxon>
        <taxon>Tribonematales</taxon>
        <taxon>Tribonemataceae</taxon>
        <taxon>Tribonema</taxon>
    </lineage>
</organism>
<evidence type="ECO:0000313" key="2">
    <source>
        <dbReference type="EMBL" id="KAG5181562.1"/>
    </source>
</evidence>
<gene>
    <name evidence="2" type="ORF">JKP88DRAFT_246130</name>
</gene>
<name>A0A835YTX5_9STRA</name>
<dbReference type="AlphaFoldDB" id="A0A835YTX5"/>
<evidence type="ECO:0000313" key="3">
    <source>
        <dbReference type="Proteomes" id="UP000664859"/>
    </source>
</evidence>
<evidence type="ECO:0000256" key="1">
    <source>
        <dbReference type="SAM" id="MobiDB-lite"/>
    </source>
</evidence>
<comment type="caution">
    <text evidence="2">The sequence shown here is derived from an EMBL/GenBank/DDBJ whole genome shotgun (WGS) entry which is preliminary data.</text>
</comment>
<dbReference type="EMBL" id="JAFCMP010000312">
    <property type="protein sequence ID" value="KAG5181562.1"/>
    <property type="molecule type" value="Genomic_DNA"/>
</dbReference>
<protein>
    <submittedName>
        <fullName evidence="2">Uncharacterized protein</fullName>
    </submittedName>
</protein>
<dbReference type="OrthoDB" id="126344at2759"/>
<dbReference type="Proteomes" id="UP000664859">
    <property type="component" value="Unassembled WGS sequence"/>
</dbReference>
<keyword evidence="3" id="KW-1185">Reference proteome</keyword>
<feature type="region of interest" description="Disordered" evidence="1">
    <location>
        <begin position="250"/>
        <end position="273"/>
    </location>
</feature>